<dbReference type="RefSeq" id="WP_238248366.1">
    <property type="nucleotide sequence ID" value="NZ_BPQX01000018.1"/>
</dbReference>
<dbReference type="PANTHER" id="PTHR43317:SF3">
    <property type="entry name" value="BLR2883 PROTEIN"/>
    <property type="match status" value="1"/>
</dbReference>
<accession>A0ABU0HQM6</accession>
<proteinExistence type="predicted"/>
<dbReference type="EMBL" id="JAUSVV010000008">
    <property type="protein sequence ID" value="MDQ0443801.1"/>
    <property type="molecule type" value="Genomic_DNA"/>
</dbReference>
<gene>
    <name evidence="2" type="ORF">QO016_003307</name>
</gene>
<evidence type="ECO:0000313" key="2">
    <source>
        <dbReference type="EMBL" id="MDQ0443801.1"/>
    </source>
</evidence>
<comment type="caution">
    <text evidence="2">The sequence shown here is derived from an EMBL/GenBank/DDBJ whole genome shotgun (WGS) entry which is preliminary data.</text>
</comment>
<dbReference type="Proteomes" id="UP001236369">
    <property type="component" value="Unassembled WGS sequence"/>
</dbReference>
<evidence type="ECO:0000256" key="1">
    <source>
        <dbReference type="ARBA" id="ARBA00023115"/>
    </source>
</evidence>
<keyword evidence="1" id="KW-0620">Polyamine biosynthesis</keyword>
<dbReference type="SUPFAM" id="SSF53335">
    <property type="entry name" value="S-adenosyl-L-methionine-dependent methyltransferases"/>
    <property type="match status" value="1"/>
</dbReference>
<dbReference type="Gene3D" id="3.40.50.150">
    <property type="entry name" value="Vaccinia Virus protein VP39"/>
    <property type="match status" value="1"/>
</dbReference>
<protein>
    <submittedName>
        <fullName evidence="2">Spermidine synthase</fullName>
    </submittedName>
</protein>
<sequence>MLPWIEIDTGPVPGCEAPLRLMQRGQEFSIFAGSNELMNSFRGGSEEALAVLACERLAGMRAPRILIGGLGMGFTLRAALASLGPDAHVAVAELVPKVIAWAKGPLAGVFKGCLDDPRVALHEADVNRLIQSGAGAWDAILLDVDNGPEGLTRRENDRLYDSWGVKRALWALSPQGVLGVWSGGPDRKFKARLQNGGFAVDEVRPRSGGRRGARHVVWLASRPNQAAVLAGRAPGR</sequence>
<organism evidence="2 3">
    <name type="scientific">Methylobacterium persicinum</name>
    <dbReference type="NCBI Taxonomy" id="374426"/>
    <lineage>
        <taxon>Bacteria</taxon>
        <taxon>Pseudomonadati</taxon>
        <taxon>Pseudomonadota</taxon>
        <taxon>Alphaproteobacteria</taxon>
        <taxon>Hyphomicrobiales</taxon>
        <taxon>Methylobacteriaceae</taxon>
        <taxon>Methylobacterium</taxon>
    </lineage>
</organism>
<reference evidence="2 3" key="1">
    <citation type="submission" date="2023-07" db="EMBL/GenBank/DDBJ databases">
        <title>Genomic Encyclopedia of Type Strains, Phase IV (KMG-IV): sequencing the most valuable type-strain genomes for metagenomic binning, comparative biology and taxonomic classification.</title>
        <authorList>
            <person name="Goeker M."/>
        </authorList>
    </citation>
    <scope>NUCLEOTIDE SEQUENCE [LARGE SCALE GENOMIC DNA]</scope>
    <source>
        <strain evidence="2 3">DSM 19562</strain>
    </source>
</reference>
<dbReference type="InterPro" id="IPR029063">
    <property type="entry name" value="SAM-dependent_MTases_sf"/>
</dbReference>
<evidence type="ECO:0000313" key="3">
    <source>
        <dbReference type="Proteomes" id="UP001236369"/>
    </source>
</evidence>
<keyword evidence="3" id="KW-1185">Reference proteome</keyword>
<name>A0ABU0HQM6_9HYPH</name>
<dbReference type="PANTHER" id="PTHR43317">
    <property type="entry name" value="THERMOSPERMINE SYNTHASE ACAULIS5"/>
    <property type="match status" value="1"/>
</dbReference>